<proteinExistence type="predicted"/>
<dbReference type="OrthoDB" id="5946976at2759"/>
<feature type="chain" id="PRO_5035903572" description="Beta-lactamase-related domain-containing protein" evidence="1">
    <location>
        <begin position="17"/>
        <end position="438"/>
    </location>
</feature>
<dbReference type="Pfam" id="PF00144">
    <property type="entry name" value="Beta-lactamase"/>
    <property type="match status" value="1"/>
</dbReference>
<dbReference type="InterPro" id="IPR012338">
    <property type="entry name" value="Beta-lactam/transpept-like"/>
</dbReference>
<dbReference type="InterPro" id="IPR001466">
    <property type="entry name" value="Beta-lactam-related"/>
</dbReference>
<evidence type="ECO:0000313" key="4">
    <source>
        <dbReference type="Proteomes" id="UP000749559"/>
    </source>
</evidence>
<feature type="signal peptide" evidence="1">
    <location>
        <begin position="1"/>
        <end position="16"/>
    </location>
</feature>
<evidence type="ECO:0000259" key="2">
    <source>
        <dbReference type="Pfam" id="PF00144"/>
    </source>
</evidence>
<evidence type="ECO:0000313" key="3">
    <source>
        <dbReference type="EMBL" id="CAH1776126.1"/>
    </source>
</evidence>
<evidence type="ECO:0000256" key="1">
    <source>
        <dbReference type="SAM" id="SignalP"/>
    </source>
</evidence>
<dbReference type="PANTHER" id="PTHR43319:SF3">
    <property type="entry name" value="BETA-LACTAMASE-RELATED DOMAIN-CONTAINING PROTEIN"/>
    <property type="match status" value="1"/>
</dbReference>
<comment type="caution">
    <text evidence="3">The sequence shown here is derived from an EMBL/GenBank/DDBJ whole genome shotgun (WGS) entry which is preliminary data.</text>
</comment>
<dbReference type="Gene3D" id="3.40.710.10">
    <property type="entry name" value="DD-peptidase/beta-lactamase superfamily"/>
    <property type="match status" value="1"/>
</dbReference>
<keyword evidence="1" id="KW-0732">Signal</keyword>
<accession>A0A8S4N4I0</accession>
<reference evidence="3" key="1">
    <citation type="submission" date="2022-03" db="EMBL/GenBank/DDBJ databases">
        <authorList>
            <person name="Martin C."/>
        </authorList>
    </citation>
    <scope>NUCLEOTIDE SEQUENCE</scope>
</reference>
<feature type="domain" description="Beta-lactamase-related" evidence="2">
    <location>
        <begin position="47"/>
        <end position="418"/>
    </location>
</feature>
<dbReference type="SUPFAM" id="SSF56601">
    <property type="entry name" value="beta-lactamase/transpeptidase-like"/>
    <property type="match status" value="1"/>
</dbReference>
<keyword evidence="4" id="KW-1185">Reference proteome</keyword>
<organism evidence="3 4">
    <name type="scientific">Owenia fusiformis</name>
    <name type="common">Polychaete worm</name>
    <dbReference type="NCBI Taxonomy" id="6347"/>
    <lineage>
        <taxon>Eukaryota</taxon>
        <taxon>Metazoa</taxon>
        <taxon>Spiralia</taxon>
        <taxon>Lophotrochozoa</taxon>
        <taxon>Annelida</taxon>
        <taxon>Polychaeta</taxon>
        <taxon>Sedentaria</taxon>
        <taxon>Canalipalpata</taxon>
        <taxon>Sabellida</taxon>
        <taxon>Oweniida</taxon>
        <taxon>Oweniidae</taxon>
        <taxon>Owenia</taxon>
    </lineage>
</organism>
<dbReference type="AlphaFoldDB" id="A0A8S4N4I0"/>
<dbReference type="EMBL" id="CAIIXF020000001">
    <property type="protein sequence ID" value="CAH1776126.1"/>
    <property type="molecule type" value="Genomic_DNA"/>
</dbReference>
<dbReference type="InterPro" id="IPR052907">
    <property type="entry name" value="Beta-lactamase/esterase"/>
</dbReference>
<sequence>MGIFTGALLICVTAVGVIVLQRSMQPKLTPIGDGYVGPGWRNVSDIFRKNVENGLERGGAFAVYYKGRLVVDLRGGYADVEAKLPWSKDTISQLFSTTKAIGAITIAHLVDKGLLDYNKPIATYWKDFAQNGKEKITLKMFLSHQAGLGFMDERFHMKMILTNWLKAGEILARQKPEWEPGTRHGYHMISFGLYLDQIVRRVDDEQRSLGQYFHEEIAKPFGLDIFIGLPFEENYRCARIYTRPLTDLLQTSWNSWRDTYAFWTSSGSKTLLSKVENSFAELPKGEILVYNRPHYRLIPNCAAYGFGTPVSVAKLMSFMSHGIDIERSKSLLTRKTVKKLLQKQVSGHDEVLSRFRENGTSMFSLGLQIKDHPVYPGKLVYGHDGYGGQTGFFDMEKDLAWGYVTNHMSFSMSNDDPYYMELVKAMYSAVEFLENKKE</sequence>
<dbReference type="PANTHER" id="PTHR43319">
    <property type="entry name" value="BETA-LACTAMASE-RELATED"/>
    <property type="match status" value="1"/>
</dbReference>
<protein>
    <recommendedName>
        <fullName evidence="2">Beta-lactamase-related domain-containing protein</fullName>
    </recommendedName>
</protein>
<name>A0A8S4N4I0_OWEFU</name>
<dbReference type="Proteomes" id="UP000749559">
    <property type="component" value="Unassembled WGS sequence"/>
</dbReference>
<gene>
    <name evidence="3" type="ORF">OFUS_LOCUS3336</name>
</gene>